<evidence type="ECO:0000259" key="2">
    <source>
        <dbReference type="Pfam" id="PF11678"/>
    </source>
</evidence>
<keyword evidence="5" id="KW-1185">Reference proteome</keyword>
<dbReference type="Pfam" id="PF13665">
    <property type="entry name" value="Tox-PAAR-like"/>
    <property type="match status" value="1"/>
</dbReference>
<dbReference type="InterPro" id="IPR056221">
    <property type="entry name" value="Tle3_ab_dom"/>
</dbReference>
<comment type="caution">
    <text evidence="4">The sequence shown here is derived from an EMBL/GenBank/DDBJ whole genome shotgun (WGS) entry which is preliminary data.</text>
</comment>
<dbReference type="RefSeq" id="WP_034493790.1">
    <property type="nucleotide sequence ID" value="NZ_JMPI01000020.1"/>
</dbReference>
<feature type="compositionally biased region" description="Basic and acidic residues" evidence="1">
    <location>
        <begin position="792"/>
        <end position="806"/>
    </location>
</feature>
<dbReference type="eggNOG" id="COG0596">
    <property type="taxonomic scope" value="Bacteria"/>
</dbReference>
<protein>
    <submittedName>
        <fullName evidence="4">Uncharacterized protein</fullName>
    </submittedName>
</protein>
<dbReference type="Pfam" id="PF11678">
    <property type="entry name" value="Tle3_C"/>
    <property type="match status" value="1"/>
</dbReference>
<organism evidence="4 5">
    <name type="scientific">Buttiauxella agrestis ATCC 33320</name>
    <dbReference type="NCBI Taxonomy" id="1006004"/>
    <lineage>
        <taxon>Bacteria</taxon>
        <taxon>Pseudomonadati</taxon>
        <taxon>Pseudomonadota</taxon>
        <taxon>Gammaproteobacteria</taxon>
        <taxon>Enterobacterales</taxon>
        <taxon>Enterobacteriaceae</taxon>
        <taxon>Buttiauxella</taxon>
    </lineage>
</organism>
<gene>
    <name evidence="4" type="ORF">GBAG_0909</name>
</gene>
<evidence type="ECO:0000256" key="1">
    <source>
        <dbReference type="SAM" id="MobiDB-lite"/>
    </source>
</evidence>
<dbReference type="InterPro" id="IPR021692">
    <property type="entry name" value="Tle3_C"/>
</dbReference>
<dbReference type="Proteomes" id="UP000028653">
    <property type="component" value="Unassembled WGS sequence"/>
</dbReference>
<dbReference type="OrthoDB" id="8829067at2"/>
<evidence type="ECO:0000259" key="3">
    <source>
        <dbReference type="Pfam" id="PF24322"/>
    </source>
</evidence>
<evidence type="ECO:0000313" key="5">
    <source>
        <dbReference type="Proteomes" id="UP000028653"/>
    </source>
</evidence>
<dbReference type="Pfam" id="PF24322">
    <property type="entry name" value="Tle3"/>
    <property type="match status" value="1"/>
</dbReference>
<name>A0A085GIC5_9ENTR</name>
<feature type="region of interest" description="Disordered" evidence="1">
    <location>
        <begin position="783"/>
        <end position="823"/>
    </location>
</feature>
<dbReference type="EMBL" id="JMPI01000020">
    <property type="protein sequence ID" value="KFC83470.1"/>
    <property type="molecule type" value="Genomic_DNA"/>
</dbReference>
<proteinExistence type="predicted"/>
<sequence length="823" mass="92543">MITININGLTLCHKGSGGVTHNTLPDVCKTPPLAIPVPFENEAYSRDLIKGTSSVFADGGNMIANFGSCFAKSVFDEPGSMGGVKSGTNLAEADWISHSFDVFFEGKPACRLTDKMFMNHRNTVNMAGLMQDSLPEVDMDSEVLINSDGNDNATDDKDKPQPMPCIVILIHGVNDVGEAYQNQDEGICAGLNARLGRDDLHPHDWIPDKFKISDTDGNAESKNDAVLQKTCAGEINRSPIIPFYWGYRPVNHNTWKADQLRYREDLKNKGNDADIPYDTYLNDDGRIKEQHNNEQTDNLFNWLDRTNAKNGGTFANATTNIPDMFGPGATGKILEIVGELNSRGGPFGDGDWSHPIYQNPHRIYQAYAARRLADLIIDIRRNPGTEKDTINIVAHSQGTIITMLANMWVNTEGLAPADCVVLNHSPYALENRWLENALPGNQQTSNGRLNTLAHFCKLMAKNPHYKMGNIPHTPDYKQKLKDSGCLPEASYQSLWNNPQYSRNNFGMVYNYFCPNDQIVSMKPIQGFGWRGIPDEMKSQLGNNLWQRVFCRGETVGDKTGFHFQMPAPKSDDSKYTGFTFRDITINAPLLPKPFVFKLMGEGHEYKAPLSGNDPAIAKAAMKAERFISQTVEAPNTRNFYYLNNHQYLNEVQCKEIGKIHDWDVVKGIVNGQNGSTQKLVVKRRMTEEELKAAVNMDSIYSQHSSIVANDKVPAHSMTYDLAIGECKAFEQKEFWKRLLLRADWRREENPIADERKYYQDGILPFEHMKKFMNKPELPKGIPLGDAGVDNDYGPREVPKIKDKHSTENTTNEILQWDMPEAQE</sequence>
<feature type="domain" description="T6SS Tle3 phospholipase effector alpha/beta" evidence="3">
    <location>
        <begin position="163"/>
        <end position="533"/>
    </location>
</feature>
<accession>A0A085GIC5</accession>
<dbReference type="STRING" id="1006004.GBAG_0909"/>
<evidence type="ECO:0000313" key="4">
    <source>
        <dbReference type="EMBL" id="KFC83470.1"/>
    </source>
</evidence>
<dbReference type="AlphaFoldDB" id="A0A085GIC5"/>
<reference evidence="4 5" key="1">
    <citation type="submission" date="2014-05" db="EMBL/GenBank/DDBJ databases">
        <title>ATOL: Assembling a taxonomically balanced genome-scale reconstruction of the evolutionary history of the Enterobacteriaceae.</title>
        <authorList>
            <person name="Plunkett G.III."/>
            <person name="Neeno-Eckwall E.C."/>
            <person name="Glasner J.D."/>
            <person name="Perna N.T."/>
        </authorList>
    </citation>
    <scope>NUCLEOTIDE SEQUENCE [LARGE SCALE GENOMIC DNA]</scope>
    <source>
        <strain evidence="4 5">ATCC 33320</strain>
    </source>
</reference>
<dbReference type="eggNOG" id="COG1196">
    <property type="taxonomic scope" value="Bacteria"/>
</dbReference>
<feature type="domain" description="Antibacterial effector protein Tle3 C-terminal" evidence="2">
    <location>
        <begin position="660"/>
        <end position="751"/>
    </location>
</feature>